<proteinExistence type="predicted"/>
<dbReference type="AlphaFoldDB" id="A0A6P2CUT9"/>
<name>A0A6P2CUT9_9BACT</name>
<organism evidence="1 2">
    <name type="scientific">Gemmata massiliana</name>
    <dbReference type="NCBI Taxonomy" id="1210884"/>
    <lineage>
        <taxon>Bacteria</taxon>
        <taxon>Pseudomonadati</taxon>
        <taxon>Planctomycetota</taxon>
        <taxon>Planctomycetia</taxon>
        <taxon>Gemmatales</taxon>
        <taxon>Gemmataceae</taxon>
        <taxon>Gemmata</taxon>
    </lineage>
</organism>
<reference evidence="1 2" key="1">
    <citation type="submission" date="2019-05" db="EMBL/GenBank/DDBJ databases">
        <authorList>
            <consortium name="Science for Life Laboratories"/>
        </authorList>
    </citation>
    <scope>NUCLEOTIDE SEQUENCE [LARGE SCALE GENOMIC DNA]</scope>
    <source>
        <strain evidence="1">Soil9</strain>
    </source>
</reference>
<evidence type="ECO:0000313" key="2">
    <source>
        <dbReference type="Proteomes" id="UP000464178"/>
    </source>
</evidence>
<dbReference type="EMBL" id="LR593886">
    <property type="protein sequence ID" value="VTR92126.1"/>
    <property type="molecule type" value="Genomic_DNA"/>
</dbReference>
<dbReference type="RefSeq" id="WP_162667035.1">
    <property type="nucleotide sequence ID" value="NZ_LR593886.1"/>
</dbReference>
<evidence type="ECO:0000313" key="1">
    <source>
        <dbReference type="EMBL" id="VTR92126.1"/>
    </source>
</evidence>
<keyword evidence="2" id="KW-1185">Reference proteome</keyword>
<protein>
    <submittedName>
        <fullName evidence="1">Uncharacterized protein</fullName>
    </submittedName>
</protein>
<dbReference type="KEGG" id="gms:SOIL9_55880"/>
<sequence>MVWTLNGVPEATYVTSELANNFANMEAAHTDRPLSDRRLEVYQRYLESGEFRPVVWAKAFCKETKKFYRVNGKHTSTLFSQLDLPRIPPLLAIVEEYVCDTLADVARLYNTYDSTVQGRSSGDINKAVSACIPSLDEVDGKFINLAVAALAFAEDPTTQGRFVGSSEDSTRHALTAPERAEVLNEHTDEVLWLYKLTGNKLKGSLLHRVPVAAAIVTTKRVDENAALEFWTAVRDRSGPSPDCQDRVLGEFLMTSKLKSDGNHSREFYCRCLSHWNYWRKGEKKVVRYLMDSPIPQVV</sequence>
<gene>
    <name evidence="1" type="ORF">SOIL9_55880</name>
</gene>
<accession>A0A6P2CUT9</accession>
<dbReference type="Proteomes" id="UP000464178">
    <property type="component" value="Chromosome"/>
</dbReference>